<reference evidence="7 9" key="2">
    <citation type="submission" date="2021-03" db="EMBL/GenBank/DDBJ databases">
        <title>Rapid diversification of plasmids in a genus of pathogenic and nitrogen fixing bacteria.</title>
        <authorList>
            <person name="Weisberg A.J."/>
            <person name="Miller M."/>
            <person name="Ream W."/>
            <person name="Grunwald N.J."/>
            <person name="Chang J.H."/>
        </authorList>
    </citation>
    <scope>NUCLEOTIDE SEQUENCE [LARGE SCALE GENOMIC DNA]</scope>
    <source>
        <strain evidence="7 9">AF3.44</strain>
    </source>
</reference>
<dbReference type="EMBL" id="CP039691">
    <property type="protein sequence ID" value="QCI98240.1"/>
    <property type="molecule type" value="Genomic_DNA"/>
</dbReference>
<dbReference type="STRING" id="1367849.GCA_000518585_02629"/>
<dbReference type="Proteomes" id="UP000298545">
    <property type="component" value="Chromosome circular"/>
</dbReference>
<accession>A0A4D7E1D3</accession>
<protein>
    <submittedName>
        <fullName evidence="6">DUF86 domain-containing protein</fullName>
    </submittedName>
</protein>
<sequence>MAMRSNGPVLSEMLDAVIGIKTHTFGKSLTEFEQDWLLKLAVQRALEIISEAARHLPDDLTALAPDVPWKQIRGIGNILRHEYHKIADDVVWAVVTDHIQPLEDAVRLMMRATTGSSPSR</sequence>
<keyword evidence="3" id="KW-0540">Nuclease</keyword>
<keyword evidence="9" id="KW-1185">Reference proteome</keyword>
<keyword evidence="1" id="KW-0597">Phosphoprotein</keyword>
<proteinExistence type="predicted"/>
<dbReference type="EMBL" id="CP072167">
    <property type="protein sequence ID" value="QYA06308.1"/>
    <property type="molecule type" value="Genomic_DNA"/>
</dbReference>
<name>A0A4D7E1D3_9HYPH</name>
<evidence type="ECO:0000313" key="6">
    <source>
        <dbReference type="EMBL" id="QCI98240.1"/>
    </source>
</evidence>
<evidence type="ECO:0000256" key="4">
    <source>
        <dbReference type="ARBA" id="ARBA00022741"/>
    </source>
</evidence>
<dbReference type="InterPro" id="IPR051813">
    <property type="entry name" value="HepT_RNase_toxin"/>
</dbReference>
<organism evidence="6 8">
    <name type="scientific">Agrobacterium larrymoorei</name>
    <dbReference type="NCBI Taxonomy" id="160699"/>
    <lineage>
        <taxon>Bacteria</taxon>
        <taxon>Pseudomonadati</taxon>
        <taxon>Pseudomonadota</taxon>
        <taxon>Alphaproteobacteria</taxon>
        <taxon>Hyphomicrobiales</taxon>
        <taxon>Rhizobiaceae</taxon>
        <taxon>Rhizobium/Agrobacterium group</taxon>
        <taxon>Agrobacterium</taxon>
    </lineage>
</organism>
<dbReference type="KEGG" id="alf:CFBP5473_10170"/>
<dbReference type="GO" id="GO:0000166">
    <property type="term" value="F:nucleotide binding"/>
    <property type="evidence" value="ECO:0007669"/>
    <property type="project" value="UniProtKB-KW"/>
</dbReference>
<dbReference type="InterPro" id="IPR008201">
    <property type="entry name" value="HepT-like"/>
</dbReference>
<dbReference type="PANTHER" id="PTHR34139">
    <property type="entry name" value="UPF0331 PROTEIN MJ0127"/>
    <property type="match status" value="1"/>
</dbReference>
<dbReference type="GO" id="GO:0110001">
    <property type="term" value="C:toxin-antitoxin complex"/>
    <property type="evidence" value="ECO:0007669"/>
    <property type="project" value="InterPro"/>
</dbReference>
<dbReference type="Proteomes" id="UP000826513">
    <property type="component" value="Chromosome 1"/>
</dbReference>
<dbReference type="RefSeq" id="WP_027675383.1">
    <property type="nucleotide sequence ID" value="NZ_CP039691.1"/>
</dbReference>
<keyword evidence="4" id="KW-0547">Nucleotide-binding</keyword>
<dbReference type="GO" id="GO:0016787">
    <property type="term" value="F:hydrolase activity"/>
    <property type="evidence" value="ECO:0007669"/>
    <property type="project" value="UniProtKB-KW"/>
</dbReference>
<reference evidence="6 8" key="1">
    <citation type="submission" date="2019-04" db="EMBL/GenBank/DDBJ databases">
        <title>Complete genome sequence of Agrobacterium larrymoorei CFBP5473.</title>
        <authorList>
            <person name="Haryono M."/>
            <person name="Chou L."/>
            <person name="Lin Y.-C."/>
            <person name="Lai E.-M."/>
            <person name="Kuo C.-H."/>
        </authorList>
    </citation>
    <scope>NUCLEOTIDE SEQUENCE [LARGE SCALE GENOMIC DNA]</scope>
    <source>
        <strain evidence="6 8">CFBP5473</strain>
    </source>
</reference>
<keyword evidence="5" id="KW-0378">Hydrolase</keyword>
<dbReference type="Pfam" id="PF01934">
    <property type="entry name" value="HepT-like"/>
    <property type="match status" value="1"/>
</dbReference>
<dbReference type="AlphaFoldDB" id="A0A4D7E1D3"/>
<evidence type="ECO:0000256" key="3">
    <source>
        <dbReference type="ARBA" id="ARBA00022722"/>
    </source>
</evidence>
<evidence type="ECO:0000256" key="5">
    <source>
        <dbReference type="ARBA" id="ARBA00022801"/>
    </source>
</evidence>
<evidence type="ECO:0000313" key="7">
    <source>
        <dbReference type="EMBL" id="QYA06308.1"/>
    </source>
</evidence>
<dbReference type="GO" id="GO:0004540">
    <property type="term" value="F:RNA nuclease activity"/>
    <property type="evidence" value="ECO:0007669"/>
    <property type="project" value="InterPro"/>
</dbReference>
<evidence type="ECO:0000256" key="1">
    <source>
        <dbReference type="ARBA" id="ARBA00022553"/>
    </source>
</evidence>
<evidence type="ECO:0000313" key="8">
    <source>
        <dbReference type="Proteomes" id="UP000298545"/>
    </source>
</evidence>
<evidence type="ECO:0000256" key="2">
    <source>
        <dbReference type="ARBA" id="ARBA00022649"/>
    </source>
</evidence>
<dbReference type="OrthoDB" id="4829434at2"/>
<dbReference type="PANTHER" id="PTHR34139:SF1">
    <property type="entry name" value="RNASE MJ1380-RELATED"/>
    <property type="match status" value="1"/>
</dbReference>
<gene>
    <name evidence="6" type="ORF">CFBP5473_10170</name>
    <name evidence="7" type="ORF">J5285_09560</name>
</gene>
<evidence type="ECO:0000313" key="9">
    <source>
        <dbReference type="Proteomes" id="UP000826513"/>
    </source>
</evidence>
<keyword evidence="2" id="KW-1277">Toxin-antitoxin system</keyword>